<evidence type="ECO:0000313" key="3">
    <source>
        <dbReference type="Proteomes" id="UP000235388"/>
    </source>
</evidence>
<evidence type="ECO:0000313" key="2">
    <source>
        <dbReference type="EMBL" id="PLW37564.1"/>
    </source>
</evidence>
<dbReference type="EMBL" id="PGCJ01000220">
    <property type="protein sequence ID" value="PLW37564.1"/>
    <property type="molecule type" value="Genomic_DNA"/>
</dbReference>
<reference evidence="2 3" key="1">
    <citation type="submission" date="2017-11" db="EMBL/GenBank/DDBJ databases">
        <title>De novo assembly and phasing of dikaryotic genomes from two isolates of Puccinia coronata f. sp. avenae, the causal agent of oat crown rust.</title>
        <authorList>
            <person name="Miller M.E."/>
            <person name="Zhang Y."/>
            <person name="Omidvar V."/>
            <person name="Sperschneider J."/>
            <person name="Schwessinger B."/>
            <person name="Raley C."/>
            <person name="Palmer J.M."/>
            <person name="Garnica D."/>
            <person name="Upadhyaya N."/>
            <person name="Rathjen J."/>
            <person name="Taylor J.M."/>
            <person name="Park R.F."/>
            <person name="Dodds P.N."/>
            <person name="Hirsch C.D."/>
            <person name="Kianian S.F."/>
            <person name="Figueroa M."/>
        </authorList>
    </citation>
    <scope>NUCLEOTIDE SEQUENCE [LARGE SCALE GENOMIC DNA]</scope>
    <source>
        <strain evidence="2">12NC29</strain>
    </source>
</reference>
<feature type="compositionally biased region" description="Polar residues" evidence="1">
    <location>
        <begin position="1"/>
        <end position="12"/>
    </location>
</feature>
<organism evidence="2 3">
    <name type="scientific">Puccinia coronata f. sp. avenae</name>
    <dbReference type="NCBI Taxonomy" id="200324"/>
    <lineage>
        <taxon>Eukaryota</taxon>
        <taxon>Fungi</taxon>
        <taxon>Dikarya</taxon>
        <taxon>Basidiomycota</taxon>
        <taxon>Pucciniomycotina</taxon>
        <taxon>Pucciniomycetes</taxon>
        <taxon>Pucciniales</taxon>
        <taxon>Pucciniaceae</taxon>
        <taxon>Puccinia</taxon>
    </lineage>
</organism>
<feature type="region of interest" description="Disordered" evidence="1">
    <location>
        <begin position="1"/>
        <end position="40"/>
    </location>
</feature>
<comment type="caution">
    <text evidence="2">The sequence shown here is derived from an EMBL/GenBank/DDBJ whole genome shotgun (WGS) entry which is preliminary data.</text>
</comment>
<keyword evidence="3" id="KW-1185">Reference proteome</keyword>
<evidence type="ECO:0000256" key="1">
    <source>
        <dbReference type="SAM" id="MobiDB-lite"/>
    </source>
</evidence>
<protein>
    <submittedName>
        <fullName evidence="2">Uncharacterized protein</fullName>
    </submittedName>
</protein>
<accession>A0A2N5UII2</accession>
<name>A0A2N5UII2_9BASI</name>
<proteinExistence type="predicted"/>
<dbReference type="Proteomes" id="UP000235388">
    <property type="component" value="Unassembled WGS sequence"/>
</dbReference>
<gene>
    <name evidence="2" type="ORF">PCANC_15273</name>
</gene>
<sequence>MPELESLSTSSMIREYPASEPDMPDPDLGQAISEPDPPDRNLRTLFARAGTNFSSSSWNRTRSVHVLTVTRLFLSDLHRIL</sequence>
<dbReference type="AlphaFoldDB" id="A0A2N5UII2"/>